<organism evidence="2">
    <name type="scientific">Candidatus Enterococcus dunnyi</name>
    <dbReference type="NCBI Taxonomy" id="1834192"/>
    <lineage>
        <taxon>Bacteria</taxon>
        <taxon>Bacillati</taxon>
        <taxon>Bacillota</taxon>
        <taxon>Bacilli</taxon>
        <taxon>Lactobacillales</taxon>
        <taxon>Enterococcaceae</taxon>
        <taxon>Enterococcus</taxon>
    </lineage>
</organism>
<feature type="transmembrane region" description="Helical" evidence="1">
    <location>
        <begin position="44"/>
        <end position="66"/>
    </location>
</feature>
<evidence type="ECO:0000313" key="2">
    <source>
        <dbReference type="EMBL" id="OUZ35169.1"/>
    </source>
</evidence>
<proteinExistence type="predicted"/>
<dbReference type="Proteomes" id="UP000196151">
    <property type="component" value="Chromosome"/>
</dbReference>
<evidence type="ECO:0000313" key="3">
    <source>
        <dbReference type="EMBL" id="WYJ95686.1"/>
    </source>
</evidence>
<keyword evidence="1" id="KW-0472">Membrane</keyword>
<sequence length="69" mass="7865">MKKFFKWVFLILGILVLLVNIPLLLRNIIILLNSIYLTSAEKGVVFGEIIANIGLPALFFIGFFLLREN</sequence>
<feature type="transmembrane region" description="Helical" evidence="1">
    <location>
        <begin position="7"/>
        <end position="32"/>
    </location>
</feature>
<reference evidence="3" key="3">
    <citation type="submission" date="2024-03" db="EMBL/GenBank/DDBJ databases">
        <title>The Genome Sequence of Enterococcus sp. DIV0238c.</title>
        <authorList>
            <consortium name="The Broad Institute Genomics Platform"/>
            <consortium name="The Broad Institute Microbial Omics Core"/>
            <consortium name="The Broad Institute Genomic Center for Infectious Diseases"/>
            <person name="Earl A."/>
            <person name="Manson A."/>
            <person name="Gilmore M."/>
            <person name="Schwartman J."/>
            <person name="Shea T."/>
            <person name="Abouelleil A."/>
            <person name="Cao P."/>
            <person name="Chapman S."/>
            <person name="Cusick C."/>
            <person name="Young S."/>
            <person name="Neafsey D."/>
            <person name="Nusbaum C."/>
            <person name="Birren B."/>
        </authorList>
    </citation>
    <scope>NUCLEOTIDE SEQUENCE</scope>
    <source>
        <strain evidence="3">9D6_DIV0238</strain>
    </source>
</reference>
<protein>
    <recommendedName>
        <fullName evidence="5">VanZ-like domain-containing protein</fullName>
    </recommendedName>
</protein>
<reference evidence="3" key="2">
    <citation type="submission" date="2017-05" db="EMBL/GenBank/DDBJ databases">
        <authorList>
            <consortium name="The Broad Institute Genomics Platform"/>
            <consortium name="The Broad Institute Genomic Center for Infectious Diseases"/>
            <person name="Earl A."/>
            <person name="Manson A."/>
            <person name="Schwartman J."/>
            <person name="Gilmore M."/>
            <person name="Abouelleil A."/>
            <person name="Cao P."/>
            <person name="Chapman S."/>
            <person name="Cusick C."/>
            <person name="Shea T."/>
            <person name="Young S."/>
            <person name="Neafsey D."/>
            <person name="Nusbaum C."/>
            <person name="Birren B."/>
        </authorList>
    </citation>
    <scope>NUCLEOTIDE SEQUENCE</scope>
    <source>
        <strain evidence="3">9D6_DIV0238</strain>
    </source>
</reference>
<keyword evidence="1" id="KW-1133">Transmembrane helix</keyword>
<keyword evidence="1" id="KW-0812">Transmembrane</keyword>
<gene>
    <name evidence="2" type="ORF">A5889_000645</name>
    <name evidence="3" type="ORF">A5889_003235</name>
</gene>
<reference evidence="2" key="1">
    <citation type="submission" date="2017-05" db="EMBL/GenBank/DDBJ databases">
        <title>The Genome Sequence of Enterococcus sp. 9D6_DIV0238.</title>
        <authorList>
            <consortium name="The Broad Institute Genomics Platform"/>
            <consortium name="The Broad Institute Genomic Center for Infectious Diseases"/>
            <person name="Earl A."/>
            <person name="Manson A."/>
            <person name="Schwartman J."/>
            <person name="Gilmore M."/>
            <person name="Abouelleil A."/>
            <person name="Cao P."/>
            <person name="Chapman S."/>
            <person name="Cusick C."/>
            <person name="Shea T."/>
            <person name="Young S."/>
            <person name="Neafsey D."/>
            <person name="Nusbaum C."/>
            <person name="Birren B."/>
        </authorList>
    </citation>
    <scope>NUCLEOTIDE SEQUENCE [LARGE SCALE GENOMIC DNA]</scope>
    <source>
        <strain evidence="2">9D6_DIV0238</strain>
    </source>
</reference>
<evidence type="ECO:0000313" key="4">
    <source>
        <dbReference type="Proteomes" id="UP000196151"/>
    </source>
</evidence>
<dbReference type="EMBL" id="NIBQ01000001">
    <property type="protein sequence ID" value="OUZ35169.1"/>
    <property type="molecule type" value="Genomic_DNA"/>
</dbReference>
<evidence type="ECO:0000256" key="1">
    <source>
        <dbReference type="SAM" id="Phobius"/>
    </source>
</evidence>
<name>A0A200JEA6_9ENTE</name>
<dbReference type="EMBL" id="CP147246">
    <property type="protein sequence ID" value="WYJ95686.1"/>
    <property type="molecule type" value="Genomic_DNA"/>
</dbReference>
<evidence type="ECO:0008006" key="5">
    <source>
        <dbReference type="Google" id="ProtNLM"/>
    </source>
</evidence>
<dbReference type="AlphaFoldDB" id="A0A200JEA6"/>
<accession>A0A200JEA6</accession>
<keyword evidence="4" id="KW-1185">Reference proteome</keyword>
<dbReference type="RefSeq" id="WP_087639802.1">
    <property type="nucleotide sequence ID" value="NZ_CP147246.1"/>
</dbReference>